<reference evidence="1" key="1">
    <citation type="submission" date="2022-05" db="EMBL/GenBank/DDBJ databases">
        <title>Jatrophihabitans sp. SB3-54 whole genome sequence.</title>
        <authorList>
            <person name="Suh M.K."/>
            <person name="Eom M.K."/>
            <person name="Kim J.S."/>
            <person name="Kim H.S."/>
            <person name="Do H.E."/>
            <person name="Shin Y.K."/>
            <person name="Lee J.-S."/>
        </authorList>
    </citation>
    <scope>NUCLEOTIDE SEQUENCE</scope>
    <source>
        <strain evidence="1">SB3-54</strain>
    </source>
</reference>
<accession>A0ABY7JZV6</accession>
<dbReference type="Proteomes" id="UP001164693">
    <property type="component" value="Chromosome"/>
</dbReference>
<proteinExistence type="predicted"/>
<dbReference type="EMBL" id="CP097463">
    <property type="protein sequence ID" value="WAX56406.1"/>
    <property type="molecule type" value="Genomic_DNA"/>
</dbReference>
<name>A0ABY7JZV6_9ACTN</name>
<organism evidence="1 2">
    <name type="scientific">Jatrophihabitans cynanchi</name>
    <dbReference type="NCBI Taxonomy" id="2944128"/>
    <lineage>
        <taxon>Bacteria</taxon>
        <taxon>Bacillati</taxon>
        <taxon>Actinomycetota</taxon>
        <taxon>Actinomycetes</taxon>
        <taxon>Jatrophihabitantales</taxon>
        <taxon>Jatrophihabitantaceae</taxon>
        <taxon>Jatrophihabitans</taxon>
    </lineage>
</organism>
<keyword evidence="2" id="KW-1185">Reference proteome</keyword>
<evidence type="ECO:0000313" key="2">
    <source>
        <dbReference type="Proteomes" id="UP001164693"/>
    </source>
</evidence>
<sequence length="123" mass="13063">MSTDPRTAVEYRIPAASLRKGDLVNTSPGEDDWQEVLAVHTTAAGSQTAEVRELVTSLAGRYVLVELTDLAPVDSGVYWVDGTATVAGDDGDAPVSDVVSGEDGVRTYLYTRYELVTVRAATA</sequence>
<evidence type="ECO:0000313" key="1">
    <source>
        <dbReference type="EMBL" id="WAX56406.1"/>
    </source>
</evidence>
<dbReference type="RefSeq" id="WP_269442939.1">
    <property type="nucleotide sequence ID" value="NZ_CP097463.1"/>
</dbReference>
<gene>
    <name evidence="1" type="ORF">M6B22_17980</name>
</gene>
<protein>
    <submittedName>
        <fullName evidence="1">Uncharacterized protein</fullName>
    </submittedName>
</protein>